<evidence type="ECO:0000313" key="1">
    <source>
        <dbReference type="EMBL" id="VFR20866.1"/>
    </source>
</evidence>
<accession>A0A484P5U0</accession>
<name>A0A484P5U0_9ZZZZ</name>
<dbReference type="EMBL" id="CAADIC010000001">
    <property type="protein sequence ID" value="VFR20866.1"/>
    <property type="molecule type" value="Genomic_DNA"/>
</dbReference>
<sequence>MNMGKGRPATRGAAFSRTPCAAWDRTAKGRAQARPFVFHQAARGG</sequence>
<reference evidence="1" key="1">
    <citation type="submission" date="2019-03" db="EMBL/GenBank/DDBJ databases">
        <authorList>
            <person name="Danneels B."/>
        </authorList>
    </citation>
    <scope>NUCLEOTIDE SEQUENCE</scope>
</reference>
<dbReference type="AlphaFoldDB" id="A0A484P5U0"/>
<organism evidence="1">
    <name type="scientific">plant metagenome</name>
    <dbReference type="NCBI Taxonomy" id="1297885"/>
    <lineage>
        <taxon>unclassified sequences</taxon>
        <taxon>metagenomes</taxon>
        <taxon>organismal metagenomes</taxon>
    </lineage>
</organism>
<gene>
    <name evidence="1" type="ORF">ANDA3_3256</name>
</gene>
<proteinExistence type="predicted"/>
<protein>
    <submittedName>
        <fullName evidence="1">Uncharacterized protein</fullName>
    </submittedName>
</protein>